<evidence type="ECO:0000313" key="1">
    <source>
        <dbReference type="EnsemblPlants" id="TuG1812S0002480300.01.T01"/>
    </source>
</evidence>
<name>A0A8R7VGZ5_TRIUA</name>
<keyword evidence="2" id="KW-1185">Reference proteome</keyword>
<organism evidence="1 2">
    <name type="scientific">Triticum urartu</name>
    <name type="common">Red wild einkorn</name>
    <name type="synonym">Crithodium urartu</name>
    <dbReference type="NCBI Taxonomy" id="4572"/>
    <lineage>
        <taxon>Eukaryota</taxon>
        <taxon>Viridiplantae</taxon>
        <taxon>Streptophyta</taxon>
        <taxon>Embryophyta</taxon>
        <taxon>Tracheophyta</taxon>
        <taxon>Spermatophyta</taxon>
        <taxon>Magnoliopsida</taxon>
        <taxon>Liliopsida</taxon>
        <taxon>Poales</taxon>
        <taxon>Poaceae</taxon>
        <taxon>BOP clade</taxon>
        <taxon>Pooideae</taxon>
        <taxon>Triticodae</taxon>
        <taxon>Triticeae</taxon>
        <taxon>Triticinae</taxon>
        <taxon>Triticum</taxon>
    </lineage>
</organism>
<proteinExistence type="predicted"/>
<dbReference type="Proteomes" id="UP000015106">
    <property type="component" value="Unassembled WGS sequence"/>
</dbReference>
<accession>A0A8R7VGZ5</accession>
<reference evidence="1" key="2">
    <citation type="submission" date="2022-06" db="UniProtKB">
        <authorList>
            <consortium name="EnsemblPlants"/>
        </authorList>
    </citation>
    <scope>IDENTIFICATION</scope>
</reference>
<dbReference type="Gramene" id="TuG1812S0002480300.01.T01">
    <property type="protein sequence ID" value="TuG1812S0002480300.01.T01"/>
    <property type="gene ID" value="TuG1812S0002480300.01"/>
</dbReference>
<dbReference type="EnsemblPlants" id="TuG1812S0002480300.01.T01">
    <property type="protein sequence ID" value="TuG1812S0002480300.01.T01"/>
    <property type="gene ID" value="TuG1812S0002480300.01"/>
</dbReference>
<evidence type="ECO:0000313" key="2">
    <source>
        <dbReference type="Proteomes" id="UP000015106"/>
    </source>
</evidence>
<dbReference type="AlphaFoldDB" id="A0A8R7VGZ5"/>
<sequence>MSSSNPRSTSLSASSKVKYLQLSRFIFFLARRSLSRPGVATTICTPFFTTSSCVLMSIPPMQSNGRISGNPACLSGVRNISMTSYVCLASSRDGQMIMPNGPSPGTIGINISSCRATMMRGSTNTRVFPDPVKAMPIMSRPESTTGSPCTWMGVGCTMPFSRSIRRTGSGKRRSRKSR</sequence>
<protein>
    <submittedName>
        <fullName evidence="1">Uncharacterized protein</fullName>
    </submittedName>
</protein>
<reference evidence="2" key="1">
    <citation type="journal article" date="2013" name="Nature">
        <title>Draft genome of the wheat A-genome progenitor Triticum urartu.</title>
        <authorList>
            <person name="Ling H.Q."/>
            <person name="Zhao S."/>
            <person name="Liu D."/>
            <person name="Wang J."/>
            <person name="Sun H."/>
            <person name="Zhang C."/>
            <person name="Fan H."/>
            <person name="Li D."/>
            <person name="Dong L."/>
            <person name="Tao Y."/>
            <person name="Gao C."/>
            <person name="Wu H."/>
            <person name="Li Y."/>
            <person name="Cui Y."/>
            <person name="Guo X."/>
            <person name="Zheng S."/>
            <person name="Wang B."/>
            <person name="Yu K."/>
            <person name="Liang Q."/>
            <person name="Yang W."/>
            <person name="Lou X."/>
            <person name="Chen J."/>
            <person name="Feng M."/>
            <person name="Jian J."/>
            <person name="Zhang X."/>
            <person name="Luo G."/>
            <person name="Jiang Y."/>
            <person name="Liu J."/>
            <person name="Wang Z."/>
            <person name="Sha Y."/>
            <person name="Zhang B."/>
            <person name="Wu H."/>
            <person name="Tang D."/>
            <person name="Shen Q."/>
            <person name="Xue P."/>
            <person name="Zou S."/>
            <person name="Wang X."/>
            <person name="Liu X."/>
            <person name="Wang F."/>
            <person name="Yang Y."/>
            <person name="An X."/>
            <person name="Dong Z."/>
            <person name="Zhang K."/>
            <person name="Zhang X."/>
            <person name="Luo M.C."/>
            <person name="Dvorak J."/>
            <person name="Tong Y."/>
            <person name="Wang J."/>
            <person name="Yang H."/>
            <person name="Li Z."/>
            <person name="Wang D."/>
            <person name="Zhang A."/>
            <person name="Wang J."/>
        </authorList>
    </citation>
    <scope>NUCLEOTIDE SEQUENCE</scope>
    <source>
        <strain evidence="2">cv. G1812</strain>
    </source>
</reference>